<dbReference type="EMBL" id="JAIFRP010000030">
    <property type="protein sequence ID" value="KAK2583596.1"/>
    <property type="molecule type" value="Genomic_DNA"/>
</dbReference>
<evidence type="ECO:0000313" key="5">
    <source>
        <dbReference type="EMBL" id="KAK2583596.1"/>
    </source>
</evidence>
<dbReference type="InterPro" id="IPR011989">
    <property type="entry name" value="ARM-like"/>
</dbReference>
<dbReference type="GO" id="GO:0006417">
    <property type="term" value="P:regulation of translation"/>
    <property type="evidence" value="ECO:0007669"/>
    <property type="project" value="TreeGrafter"/>
</dbReference>
<dbReference type="Gene3D" id="1.25.10.10">
    <property type="entry name" value="Leucine-rich Repeat Variant"/>
    <property type="match status" value="2"/>
</dbReference>
<dbReference type="AlphaFoldDB" id="A0AAD9RQQ9"/>
<dbReference type="PANTHER" id="PTHR13389:SF0">
    <property type="entry name" value="PUMILIO HOMOLOG 3"/>
    <property type="match status" value="1"/>
</dbReference>
<dbReference type="Pfam" id="PF08144">
    <property type="entry name" value="CPL"/>
    <property type="match status" value="1"/>
</dbReference>
<dbReference type="InterPro" id="IPR016024">
    <property type="entry name" value="ARM-type_fold"/>
</dbReference>
<dbReference type="PANTHER" id="PTHR13389">
    <property type="entry name" value="PUMILIO HOMOLOG 3"/>
    <property type="match status" value="1"/>
</dbReference>
<feature type="domain" description="PUM-HD" evidence="4">
    <location>
        <begin position="41"/>
        <end position="405"/>
    </location>
</feature>
<organism evidence="5 6">
    <name type="scientific">Odynerus spinipes</name>
    <dbReference type="NCBI Taxonomy" id="1348599"/>
    <lineage>
        <taxon>Eukaryota</taxon>
        <taxon>Metazoa</taxon>
        <taxon>Ecdysozoa</taxon>
        <taxon>Arthropoda</taxon>
        <taxon>Hexapoda</taxon>
        <taxon>Insecta</taxon>
        <taxon>Pterygota</taxon>
        <taxon>Neoptera</taxon>
        <taxon>Endopterygota</taxon>
        <taxon>Hymenoptera</taxon>
        <taxon>Apocrita</taxon>
        <taxon>Aculeata</taxon>
        <taxon>Vespoidea</taxon>
        <taxon>Vespidae</taxon>
        <taxon>Eumeninae</taxon>
        <taxon>Odynerus</taxon>
    </lineage>
</organism>
<dbReference type="PROSITE" id="PS50303">
    <property type="entry name" value="PUM_HD"/>
    <property type="match status" value="1"/>
</dbReference>
<dbReference type="InterPro" id="IPR012959">
    <property type="entry name" value="CPL_dom"/>
</dbReference>
<evidence type="ECO:0000259" key="4">
    <source>
        <dbReference type="PROSITE" id="PS50303"/>
    </source>
</evidence>
<dbReference type="InterPro" id="IPR040059">
    <property type="entry name" value="PUM3"/>
</dbReference>
<evidence type="ECO:0000313" key="6">
    <source>
        <dbReference type="Proteomes" id="UP001258017"/>
    </source>
</evidence>
<protein>
    <recommendedName>
        <fullName evidence="4">PUM-HD domain-containing protein</fullName>
    </recommendedName>
</protein>
<dbReference type="SMART" id="SM00025">
    <property type="entry name" value="Pumilio"/>
    <property type="match status" value="5"/>
</dbReference>
<name>A0AAD9RQQ9_9HYME</name>
<comment type="caution">
    <text evidence="5">The sequence shown here is derived from an EMBL/GenBank/DDBJ whole genome shotgun (WGS) entry which is preliminary data.</text>
</comment>
<dbReference type="Proteomes" id="UP001258017">
    <property type="component" value="Unassembled WGS sequence"/>
</dbReference>
<sequence>MKNGTLAIQKEDWQKFKKKKKDLREKRKERKLMDIYEISVRAKKLSEKLRRSDCTKEERKKLSKEIHELLKSHYSKIIFTHDMSRIVQWILKYCPHDARNVIFDELKPSLIAMTQSKYAKNCVKTLLKYGNAELKKSIISEWYGNIVNLMSHSVSAPLVELAYSTWASNEDKINFKQEFYGDMYKKAKDSEVKVLADAYKNAEGMKTAILSAVKANVIRILNKKFINSILLQTVIWEFLTNCSNVDKNEIIVMLRSLIVELSKTKVGSKIAMFCIWHGNNKDRKIIMKALKENVKSIAMSAHGYMVLLALIDSVDDTVLMKKIILSEILQDLTEIVLNEYGKHVILYLVARRDPHYFPPSIVECLSQGDNNETSKKPADVRRKELCEVVTNTFLESIATQTESWLSKGSISMVALAVLKIGSGEKLNRAFQAIATLLTNTESKIVEEDIEYNLIEHSGLHMMLKKLIQNDKNFEEKGETTFGAILIDRITKDILKQWIQFNRGCFLLVLLIENEPKTIVNNLLSKLKEIVQSIKKEKTLGASILLKKLKEKQ</sequence>
<keyword evidence="2" id="KW-0694">RNA-binding</keyword>
<dbReference type="GO" id="GO:0005730">
    <property type="term" value="C:nucleolus"/>
    <property type="evidence" value="ECO:0007669"/>
    <property type="project" value="TreeGrafter"/>
</dbReference>
<evidence type="ECO:0000256" key="1">
    <source>
        <dbReference type="ARBA" id="ARBA00022737"/>
    </source>
</evidence>
<dbReference type="InterPro" id="IPR001313">
    <property type="entry name" value="Pumilio_RNA-bd_rpt"/>
</dbReference>
<keyword evidence="1" id="KW-0677">Repeat</keyword>
<evidence type="ECO:0000256" key="2">
    <source>
        <dbReference type="ARBA" id="ARBA00022884"/>
    </source>
</evidence>
<reference evidence="5" key="1">
    <citation type="submission" date="2021-08" db="EMBL/GenBank/DDBJ databases">
        <authorList>
            <person name="Misof B."/>
            <person name="Oliver O."/>
            <person name="Podsiadlowski L."/>
            <person name="Donath A."/>
            <person name="Peters R."/>
            <person name="Mayer C."/>
            <person name="Rust J."/>
            <person name="Gunkel S."/>
            <person name="Lesny P."/>
            <person name="Martin S."/>
            <person name="Oeyen J.P."/>
            <person name="Petersen M."/>
            <person name="Panagiotis P."/>
            <person name="Wilbrandt J."/>
            <person name="Tanja T."/>
        </authorList>
    </citation>
    <scope>NUCLEOTIDE SEQUENCE</scope>
    <source>
        <strain evidence="5">GBR_01_08_01A</strain>
        <tissue evidence="5">Thorax + abdomen</tissue>
    </source>
</reference>
<dbReference type="PROSITE" id="PS50302">
    <property type="entry name" value="PUM"/>
    <property type="match status" value="1"/>
</dbReference>
<dbReference type="SUPFAM" id="SSF48371">
    <property type="entry name" value="ARM repeat"/>
    <property type="match status" value="1"/>
</dbReference>
<reference evidence="5" key="2">
    <citation type="journal article" date="2023" name="Commun. Biol.">
        <title>Intrasexual cuticular hydrocarbon dimorphism in a wasp sheds light on hydrocarbon biosynthesis genes in Hymenoptera.</title>
        <authorList>
            <person name="Moris V.C."/>
            <person name="Podsiadlowski L."/>
            <person name="Martin S."/>
            <person name="Oeyen J.P."/>
            <person name="Donath A."/>
            <person name="Petersen M."/>
            <person name="Wilbrandt J."/>
            <person name="Misof B."/>
            <person name="Liedtke D."/>
            <person name="Thamm M."/>
            <person name="Scheiner R."/>
            <person name="Schmitt T."/>
            <person name="Niehuis O."/>
        </authorList>
    </citation>
    <scope>NUCLEOTIDE SEQUENCE</scope>
    <source>
        <strain evidence="5">GBR_01_08_01A</strain>
    </source>
</reference>
<dbReference type="InterPro" id="IPR033133">
    <property type="entry name" value="PUM-HD"/>
</dbReference>
<feature type="repeat" description="Pumilio" evidence="3">
    <location>
        <begin position="327"/>
        <end position="363"/>
    </location>
</feature>
<gene>
    <name evidence="5" type="ORF">KPH14_009538</name>
</gene>
<accession>A0AAD9RQQ9</accession>
<evidence type="ECO:0000256" key="3">
    <source>
        <dbReference type="PROSITE-ProRule" id="PRU00317"/>
    </source>
</evidence>
<proteinExistence type="predicted"/>
<keyword evidence="6" id="KW-1185">Reference proteome</keyword>
<dbReference type="GO" id="GO:0003729">
    <property type="term" value="F:mRNA binding"/>
    <property type="evidence" value="ECO:0007669"/>
    <property type="project" value="TreeGrafter"/>
</dbReference>